<evidence type="ECO:0000256" key="1">
    <source>
        <dbReference type="ARBA" id="ARBA00001966"/>
    </source>
</evidence>
<dbReference type="EMBL" id="AORV01000033">
    <property type="protein sequence ID" value="EMS71755.1"/>
    <property type="molecule type" value="Genomic_DNA"/>
</dbReference>
<sequence>MVIPVFVPHKGCPFDCIYCNQKTISGQAGEAGEADIRKTIEEYLQTSRDAFVEIGFYGGSFTGIPKEEQQWYLEIGASYIKSGKVKQMRLSTRPDYINYDILDFLSGYGVKTIELGAQSLDNQVLNFSNRGHDMETVVKASRMIREKGFSLGIQTMIGLPGDTVEKALNTARAVIAMAPDIVRIYPTLVIRDTFLQKMYESGKYMPLSLEEAVDISARLLELYEGNNINVIRIGLQPTENISETGDVVAGPFHPAFRQLVQSRLMRNRLEEYFRENELFNIKEINIECSPQNISNIIGQKRENLRKIMNEFNIGNIRVTAKDKVDLFNVKT</sequence>
<dbReference type="PROSITE" id="PS51918">
    <property type="entry name" value="RADICAL_SAM"/>
    <property type="match status" value="1"/>
</dbReference>
<proteinExistence type="predicted"/>
<dbReference type="GO" id="GO:0016740">
    <property type="term" value="F:transferase activity"/>
    <property type="evidence" value="ECO:0007669"/>
    <property type="project" value="UniProtKB-KW"/>
</dbReference>
<keyword evidence="3" id="KW-0949">S-adenosyl-L-methionine</keyword>
<dbReference type="RefSeq" id="WP_004625736.1">
    <property type="nucleotide sequence ID" value="NZ_AORV01000033.1"/>
</dbReference>
<dbReference type="InterPro" id="IPR032432">
    <property type="entry name" value="Radical_SAM_C"/>
</dbReference>
<dbReference type="GO" id="GO:0046872">
    <property type="term" value="F:metal ion binding"/>
    <property type="evidence" value="ECO:0007669"/>
    <property type="project" value="UniProtKB-KW"/>
</dbReference>
<evidence type="ECO:0000313" key="8">
    <source>
        <dbReference type="EMBL" id="EMS71755.1"/>
    </source>
</evidence>
<dbReference type="InterPro" id="IPR007197">
    <property type="entry name" value="rSAM"/>
</dbReference>
<evidence type="ECO:0000256" key="6">
    <source>
        <dbReference type="ARBA" id="ARBA00023014"/>
    </source>
</evidence>
<comment type="caution">
    <text evidence="8">The sequence shown here is derived from an EMBL/GenBank/DDBJ whole genome shotgun (WGS) entry which is preliminary data.</text>
</comment>
<dbReference type="InterPro" id="IPR006638">
    <property type="entry name" value="Elp3/MiaA/NifB-like_rSAM"/>
</dbReference>
<comment type="cofactor">
    <cofactor evidence="1">
        <name>[4Fe-4S] cluster</name>
        <dbReference type="ChEBI" id="CHEBI:49883"/>
    </cofactor>
</comment>
<reference evidence="8 9" key="1">
    <citation type="journal article" date="2013" name="Genome Announc.">
        <title>Draft Genome Sequence of the Cellulolytic, Mesophilic, Anaerobic Bacterium Clostridium termitidis Strain CT1112 (DSM 5398).</title>
        <authorList>
            <person name="Lal S."/>
            <person name="Ramachandran U."/>
            <person name="Zhang X."/>
            <person name="Munir R."/>
            <person name="Sparling R."/>
            <person name="Levin D.B."/>
        </authorList>
    </citation>
    <scope>NUCLEOTIDE SEQUENCE [LARGE SCALE GENOMIC DNA]</scope>
    <source>
        <strain evidence="8 9">CT1112</strain>
    </source>
</reference>
<evidence type="ECO:0000313" key="9">
    <source>
        <dbReference type="Proteomes" id="UP000014155"/>
    </source>
</evidence>
<keyword evidence="6" id="KW-0411">Iron-sulfur</keyword>
<dbReference type="Pfam" id="PF04055">
    <property type="entry name" value="Radical_SAM"/>
    <property type="match status" value="1"/>
</dbReference>
<protein>
    <submittedName>
        <fullName evidence="8">Histone acetyltransferase</fullName>
    </submittedName>
</protein>
<keyword evidence="4" id="KW-0479">Metal-binding</keyword>
<keyword evidence="5" id="KW-0408">Iron</keyword>
<dbReference type="SFLD" id="SFLDS00029">
    <property type="entry name" value="Radical_SAM"/>
    <property type="match status" value="1"/>
</dbReference>
<dbReference type="PANTHER" id="PTHR11135">
    <property type="entry name" value="HISTONE ACETYLTRANSFERASE-RELATED"/>
    <property type="match status" value="1"/>
</dbReference>
<evidence type="ECO:0000259" key="7">
    <source>
        <dbReference type="PROSITE" id="PS51918"/>
    </source>
</evidence>
<dbReference type="SUPFAM" id="SSF102114">
    <property type="entry name" value="Radical SAM enzymes"/>
    <property type="match status" value="1"/>
</dbReference>
<dbReference type="AlphaFoldDB" id="S0FIF5"/>
<evidence type="ECO:0000256" key="3">
    <source>
        <dbReference type="ARBA" id="ARBA00022691"/>
    </source>
</evidence>
<evidence type="ECO:0000256" key="2">
    <source>
        <dbReference type="ARBA" id="ARBA00022485"/>
    </source>
</evidence>
<dbReference type="STRING" id="1195236.CTER_2195"/>
<dbReference type="SMART" id="SM00729">
    <property type="entry name" value="Elp3"/>
    <property type="match status" value="1"/>
</dbReference>
<feature type="domain" description="Radical SAM core" evidence="7">
    <location>
        <begin position="1"/>
        <end position="232"/>
    </location>
</feature>
<dbReference type="GO" id="GO:0002926">
    <property type="term" value="P:tRNA wobble base 5-methoxycarbonylmethyl-2-thiouridinylation"/>
    <property type="evidence" value="ECO:0007669"/>
    <property type="project" value="TreeGrafter"/>
</dbReference>
<keyword evidence="9" id="KW-1185">Reference proteome</keyword>
<evidence type="ECO:0000256" key="5">
    <source>
        <dbReference type="ARBA" id="ARBA00023004"/>
    </source>
</evidence>
<dbReference type="Gene3D" id="3.80.30.20">
    <property type="entry name" value="tm_1862 like domain"/>
    <property type="match status" value="1"/>
</dbReference>
<dbReference type="SFLD" id="SFLDG01086">
    <property type="entry name" value="elongater_protein-like"/>
    <property type="match status" value="1"/>
</dbReference>
<accession>S0FIF5</accession>
<name>S0FIF5_RUMCE</name>
<dbReference type="InterPro" id="IPR058240">
    <property type="entry name" value="rSAM_sf"/>
</dbReference>
<keyword evidence="8" id="KW-0808">Transferase</keyword>
<gene>
    <name evidence="8" type="ORF">CTER_2195</name>
</gene>
<dbReference type="GO" id="GO:0005737">
    <property type="term" value="C:cytoplasm"/>
    <property type="evidence" value="ECO:0007669"/>
    <property type="project" value="TreeGrafter"/>
</dbReference>
<dbReference type="CDD" id="cd01335">
    <property type="entry name" value="Radical_SAM"/>
    <property type="match status" value="1"/>
</dbReference>
<dbReference type="GO" id="GO:0051539">
    <property type="term" value="F:4 iron, 4 sulfur cluster binding"/>
    <property type="evidence" value="ECO:0007669"/>
    <property type="project" value="UniProtKB-KW"/>
</dbReference>
<dbReference type="PATRIC" id="fig|1195236.3.peg.2498"/>
<dbReference type="PANTHER" id="PTHR11135:SF0">
    <property type="entry name" value="ELONGATOR COMPLEX PROTEIN 3"/>
    <property type="match status" value="1"/>
</dbReference>
<dbReference type="SFLD" id="SFLDG01082">
    <property type="entry name" value="B12-binding_domain_containing"/>
    <property type="match status" value="1"/>
</dbReference>
<dbReference type="Proteomes" id="UP000014155">
    <property type="component" value="Unassembled WGS sequence"/>
</dbReference>
<dbReference type="InterPro" id="IPR023404">
    <property type="entry name" value="rSAM_horseshoe"/>
</dbReference>
<evidence type="ECO:0000256" key="4">
    <source>
        <dbReference type="ARBA" id="ARBA00022723"/>
    </source>
</evidence>
<dbReference type="Pfam" id="PF16199">
    <property type="entry name" value="Radical_SAM_C"/>
    <property type="match status" value="1"/>
</dbReference>
<organism evidence="8 9">
    <name type="scientific">Ruminiclostridium cellobioparum subsp. termitidis CT1112</name>
    <dbReference type="NCBI Taxonomy" id="1195236"/>
    <lineage>
        <taxon>Bacteria</taxon>
        <taxon>Bacillati</taxon>
        <taxon>Bacillota</taxon>
        <taxon>Clostridia</taxon>
        <taxon>Eubacteriales</taxon>
        <taxon>Oscillospiraceae</taxon>
        <taxon>Ruminiclostridium</taxon>
    </lineage>
</organism>
<keyword evidence="2" id="KW-0004">4Fe-4S</keyword>
<dbReference type="eggNOG" id="COG1243">
    <property type="taxonomic scope" value="Bacteria"/>
</dbReference>
<dbReference type="InterPro" id="IPR039661">
    <property type="entry name" value="ELP3"/>
</dbReference>